<sequence>MKTLISFLIRYIPRPFLQRVAGVGTKILSLGYRGTAVTCTICGSSYRKFLPYGRKARENALCPHCLSLERHRLMWLYLKQETSFFTAPLRVLHVAPEHCFIHRFEKLPQLTYISGDLESPLAQVKMDIHAIPFPENHFDVVICNHVLEHVEDDILACREIHRVLKPGGWSLLQSPVYAIENTYEDASISSPEERERHFGQRDHVRKYGQDYAARLSRSGLKMEENDFVQRLPQEMVKRHGLSPQEILFIGRK</sequence>
<dbReference type="Pfam" id="PF08241">
    <property type="entry name" value="Methyltransf_11"/>
    <property type="match status" value="1"/>
</dbReference>
<keyword evidence="2" id="KW-0489">Methyltransferase</keyword>
<evidence type="ECO:0000313" key="2">
    <source>
        <dbReference type="EMBL" id="EIM75378.1"/>
    </source>
</evidence>
<protein>
    <submittedName>
        <fullName evidence="2">Type 11 methyltransferase</fullName>
    </submittedName>
</protein>
<dbReference type="SUPFAM" id="SSF53335">
    <property type="entry name" value="S-adenosyl-L-methionine-dependent methyltransferases"/>
    <property type="match status" value="1"/>
</dbReference>
<dbReference type="AlphaFoldDB" id="I5C0M6"/>
<evidence type="ECO:0000259" key="1">
    <source>
        <dbReference type="Pfam" id="PF08241"/>
    </source>
</evidence>
<dbReference type="InterPro" id="IPR013216">
    <property type="entry name" value="Methyltransf_11"/>
</dbReference>
<dbReference type="InterPro" id="IPR029063">
    <property type="entry name" value="SAM-dependent_MTases_sf"/>
</dbReference>
<dbReference type="Proteomes" id="UP000005551">
    <property type="component" value="Unassembled WGS sequence"/>
</dbReference>
<feature type="domain" description="Methyltransferase type 11" evidence="1">
    <location>
        <begin position="122"/>
        <end position="170"/>
    </location>
</feature>
<name>I5C0M6_9BACT</name>
<evidence type="ECO:0000313" key="3">
    <source>
        <dbReference type="Proteomes" id="UP000005551"/>
    </source>
</evidence>
<dbReference type="CDD" id="cd02440">
    <property type="entry name" value="AdoMet_MTases"/>
    <property type="match status" value="1"/>
</dbReference>
<keyword evidence="3" id="KW-1185">Reference proteome</keyword>
<comment type="caution">
    <text evidence="2">The sequence shown here is derived from an EMBL/GenBank/DDBJ whole genome shotgun (WGS) entry which is preliminary data.</text>
</comment>
<dbReference type="EMBL" id="AJYA01000030">
    <property type="protein sequence ID" value="EIM75378.1"/>
    <property type="molecule type" value="Genomic_DNA"/>
</dbReference>
<accession>I5C0M6</accession>
<proteinExistence type="predicted"/>
<dbReference type="STRING" id="1189621.A3SI_13252"/>
<gene>
    <name evidence="2" type="ORF">A3SI_13252</name>
</gene>
<organism evidence="2 3">
    <name type="scientific">Nitritalea halalkaliphila LW7</name>
    <dbReference type="NCBI Taxonomy" id="1189621"/>
    <lineage>
        <taxon>Bacteria</taxon>
        <taxon>Pseudomonadati</taxon>
        <taxon>Bacteroidota</taxon>
        <taxon>Cytophagia</taxon>
        <taxon>Cytophagales</taxon>
        <taxon>Cyclobacteriaceae</taxon>
        <taxon>Nitritalea</taxon>
    </lineage>
</organism>
<dbReference type="GO" id="GO:0008757">
    <property type="term" value="F:S-adenosylmethionine-dependent methyltransferase activity"/>
    <property type="evidence" value="ECO:0007669"/>
    <property type="project" value="InterPro"/>
</dbReference>
<dbReference type="RefSeq" id="WP_009055821.1">
    <property type="nucleotide sequence ID" value="NZ_AJYA01000030.1"/>
</dbReference>
<keyword evidence="2" id="KW-0808">Transferase</keyword>
<dbReference type="GO" id="GO:0032259">
    <property type="term" value="P:methylation"/>
    <property type="evidence" value="ECO:0007669"/>
    <property type="project" value="UniProtKB-KW"/>
</dbReference>
<reference evidence="2 3" key="1">
    <citation type="submission" date="2012-05" db="EMBL/GenBank/DDBJ databases">
        <title>Genome sequence of Nitritalea halalkaliphila LW7.</title>
        <authorList>
            <person name="Jangir P.K."/>
            <person name="Singh A."/>
            <person name="Shivaji S."/>
            <person name="Sharma R."/>
        </authorList>
    </citation>
    <scope>NUCLEOTIDE SEQUENCE [LARGE SCALE GENOMIC DNA]</scope>
    <source>
        <strain evidence="2 3">LW7</strain>
    </source>
</reference>
<dbReference type="Gene3D" id="3.40.50.150">
    <property type="entry name" value="Vaccinia Virus protein VP39"/>
    <property type="match status" value="1"/>
</dbReference>
<dbReference type="OrthoDB" id="3896938at2"/>
<dbReference type="PATRIC" id="fig|1189621.3.peg.2760"/>